<keyword evidence="2" id="KW-1185">Reference proteome</keyword>
<protein>
    <submittedName>
        <fullName evidence="1">Uncharacterized protein</fullName>
    </submittedName>
</protein>
<sequence length="107" mass="12291">MDTPIDSEEVLRERIDDSISTVFILWNGPHRIKGNDVGVHLSSSVVKATCSYSKLKDIFKASIKELKKAMNIQDILPHALINKIFLKEHQVYDCKQIRLKIYVEGYC</sequence>
<evidence type="ECO:0000313" key="1">
    <source>
        <dbReference type="EMBL" id="GJT93501.1"/>
    </source>
</evidence>
<dbReference type="EMBL" id="BQNB010020208">
    <property type="protein sequence ID" value="GJT93501.1"/>
    <property type="molecule type" value="Genomic_DNA"/>
</dbReference>
<gene>
    <name evidence="1" type="ORF">Tco_1082346</name>
</gene>
<accession>A0ABQ5I041</accession>
<organism evidence="1 2">
    <name type="scientific">Tanacetum coccineum</name>
    <dbReference type="NCBI Taxonomy" id="301880"/>
    <lineage>
        <taxon>Eukaryota</taxon>
        <taxon>Viridiplantae</taxon>
        <taxon>Streptophyta</taxon>
        <taxon>Embryophyta</taxon>
        <taxon>Tracheophyta</taxon>
        <taxon>Spermatophyta</taxon>
        <taxon>Magnoliopsida</taxon>
        <taxon>eudicotyledons</taxon>
        <taxon>Gunneridae</taxon>
        <taxon>Pentapetalae</taxon>
        <taxon>asterids</taxon>
        <taxon>campanulids</taxon>
        <taxon>Asterales</taxon>
        <taxon>Asteraceae</taxon>
        <taxon>Asteroideae</taxon>
        <taxon>Anthemideae</taxon>
        <taxon>Anthemidinae</taxon>
        <taxon>Tanacetum</taxon>
    </lineage>
</organism>
<evidence type="ECO:0000313" key="2">
    <source>
        <dbReference type="Proteomes" id="UP001151760"/>
    </source>
</evidence>
<dbReference type="Proteomes" id="UP001151760">
    <property type="component" value="Unassembled WGS sequence"/>
</dbReference>
<proteinExistence type="predicted"/>
<name>A0ABQ5I041_9ASTR</name>
<comment type="caution">
    <text evidence="1">The sequence shown here is derived from an EMBL/GenBank/DDBJ whole genome shotgun (WGS) entry which is preliminary data.</text>
</comment>
<reference evidence="1" key="2">
    <citation type="submission" date="2022-01" db="EMBL/GenBank/DDBJ databases">
        <authorList>
            <person name="Yamashiro T."/>
            <person name="Shiraishi A."/>
            <person name="Satake H."/>
            <person name="Nakayama K."/>
        </authorList>
    </citation>
    <scope>NUCLEOTIDE SEQUENCE</scope>
</reference>
<reference evidence="1" key="1">
    <citation type="journal article" date="2022" name="Int. J. Mol. Sci.">
        <title>Draft Genome of Tanacetum Coccineum: Genomic Comparison of Closely Related Tanacetum-Family Plants.</title>
        <authorList>
            <person name="Yamashiro T."/>
            <person name="Shiraishi A."/>
            <person name="Nakayama K."/>
            <person name="Satake H."/>
        </authorList>
    </citation>
    <scope>NUCLEOTIDE SEQUENCE</scope>
</reference>